<reference evidence="1" key="1">
    <citation type="submission" date="2020-05" db="UniProtKB">
        <authorList>
            <consortium name="EnsemblMetazoa"/>
        </authorList>
    </citation>
    <scope>IDENTIFICATION</scope>
    <source>
        <strain evidence="1">TTRI</strain>
    </source>
</reference>
<dbReference type="EnsemblMetazoa" id="GAUT010554-RA">
    <property type="protein sequence ID" value="GAUT010554-PA"/>
    <property type="gene ID" value="GAUT010554"/>
</dbReference>
<proteinExistence type="predicted"/>
<keyword evidence="2" id="KW-1185">Reference proteome</keyword>
<organism evidence="1 2">
    <name type="scientific">Glossina austeni</name>
    <name type="common">Savannah tsetse fly</name>
    <dbReference type="NCBI Taxonomy" id="7395"/>
    <lineage>
        <taxon>Eukaryota</taxon>
        <taxon>Metazoa</taxon>
        <taxon>Ecdysozoa</taxon>
        <taxon>Arthropoda</taxon>
        <taxon>Hexapoda</taxon>
        <taxon>Insecta</taxon>
        <taxon>Pterygota</taxon>
        <taxon>Neoptera</taxon>
        <taxon>Endopterygota</taxon>
        <taxon>Diptera</taxon>
        <taxon>Brachycera</taxon>
        <taxon>Muscomorpha</taxon>
        <taxon>Hippoboscoidea</taxon>
        <taxon>Glossinidae</taxon>
        <taxon>Glossina</taxon>
    </lineage>
</organism>
<dbReference type="Proteomes" id="UP000078200">
    <property type="component" value="Unassembled WGS sequence"/>
</dbReference>
<accession>A0A1A9UNQ4</accession>
<evidence type="ECO:0000313" key="1">
    <source>
        <dbReference type="EnsemblMetazoa" id="GAUT010554-PA"/>
    </source>
</evidence>
<dbReference type="AlphaFoldDB" id="A0A1A9UNQ4"/>
<dbReference type="Gene3D" id="2.20.25.10">
    <property type="match status" value="1"/>
</dbReference>
<sequence length="114" mass="13297">MYKYQFCEARSPAAKLFRKGIRFLWRAFGTEVHKVMMEEQACYLKDSVPRRQANGLRCKQDVLFLSLIIEDYQAGDMNCPEGRLNVGEHFVDVRSEWQSFRNEKSCVGVPKSLL</sequence>
<evidence type="ECO:0000313" key="2">
    <source>
        <dbReference type="Proteomes" id="UP000078200"/>
    </source>
</evidence>
<name>A0A1A9UNQ4_GLOAU</name>
<dbReference type="VEuPathDB" id="VectorBase:GAUT010554"/>
<protein>
    <submittedName>
        <fullName evidence="1">Uncharacterized protein</fullName>
    </submittedName>
</protein>
<dbReference type="STRING" id="7395.A0A1A9UNQ4"/>